<organism evidence="2 3">
    <name type="scientific">Plasmodium gallinaceum</name>
    <dbReference type="NCBI Taxonomy" id="5849"/>
    <lineage>
        <taxon>Eukaryota</taxon>
        <taxon>Sar</taxon>
        <taxon>Alveolata</taxon>
        <taxon>Apicomplexa</taxon>
        <taxon>Aconoidasida</taxon>
        <taxon>Haemosporida</taxon>
        <taxon>Plasmodiidae</taxon>
        <taxon>Plasmodium</taxon>
        <taxon>Plasmodium (Haemamoeba)</taxon>
    </lineage>
</organism>
<protein>
    <submittedName>
        <fullName evidence="2">Uncharacterized protein</fullName>
    </submittedName>
</protein>
<proteinExistence type="predicted"/>
<dbReference type="GeneID" id="39733498"/>
<keyword evidence="1" id="KW-1133">Transmembrane helix</keyword>
<keyword evidence="1" id="KW-0472">Membrane</keyword>
<sequence length="193" mass="22890">MRTFYVLSKSFFKCENYLINFLSKKNCMNINKKYFSEKSIINSIRKAKNKLDRGSLYLLQESINNDCKFLNEEKKVKFQKIINELNDLLNEKFYLIEEKTKILNQKNSNKYKNKEIFGLFVAGFFFAIGSVTHSIFYLASIYGFYILKKASTENNSKIYMETKLNNNKNKLIINKRNIDNLLNVLENDFLKIK</sequence>
<keyword evidence="1" id="KW-0812">Transmembrane</keyword>
<evidence type="ECO:0000313" key="2">
    <source>
        <dbReference type="EMBL" id="CRG97386.1"/>
    </source>
</evidence>
<dbReference type="AlphaFoldDB" id="A0A1J1GXU6"/>
<feature type="transmembrane region" description="Helical" evidence="1">
    <location>
        <begin position="116"/>
        <end position="147"/>
    </location>
</feature>
<evidence type="ECO:0000313" key="3">
    <source>
        <dbReference type="Proteomes" id="UP000220797"/>
    </source>
</evidence>
<evidence type="ECO:0000256" key="1">
    <source>
        <dbReference type="SAM" id="Phobius"/>
    </source>
</evidence>
<dbReference type="OrthoDB" id="376432at2759"/>
<dbReference type="RefSeq" id="XP_028530188.1">
    <property type="nucleotide sequence ID" value="XM_028673769.1"/>
</dbReference>
<keyword evidence="3" id="KW-1185">Reference proteome</keyword>
<dbReference type="Proteomes" id="UP000220797">
    <property type="component" value="Unassembled WGS sequence"/>
</dbReference>
<dbReference type="EMBL" id="CVMV01000096">
    <property type="protein sequence ID" value="CRG97386.1"/>
    <property type="molecule type" value="Genomic_DNA"/>
</dbReference>
<dbReference type="VEuPathDB" id="PlasmoDB:PGAL8A_00496500"/>
<comment type="caution">
    <text evidence="2">The sequence shown here is derived from an EMBL/GenBank/DDBJ whole genome shotgun (WGS) entry which is preliminary data.</text>
</comment>
<gene>
    <name evidence="2" type="ORF">PGAL8A_00496500</name>
</gene>
<reference evidence="2" key="1">
    <citation type="submission" date="2015-04" db="EMBL/GenBank/DDBJ databases">
        <authorList>
            <consortium name="Pathogen Informatics"/>
        </authorList>
    </citation>
    <scope>NUCLEOTIDE SEQUENCE [LARGE SCALE GENOMIC DNA]</scope>
    <source>
        <strain evidence="2">8A</strain>
    </source>
</reference>
<name>A0A1J1GXU6_PLAGA</name>
<accession>A0A1J1GXU6</accession>